<keyword evidence="2" id="KW-1185">Reference proteome</keyword>
<proteinExistence type="predicted"/>
<dbReference type="Pfam" id="PF24018">
    <property type="entry name" value="DUF7331"/>
    <property type="match status" value="1"/>
</dbReference>
<dbReference type="AlphaFoldDB" id="A0AAV3T6T8"/>
<sequence length="56" mass="6493">MFSSDRFENAIEEEEFEGVPRYGAIRIEDGSVVVYDRDDDDAWIRSDYSVEIGERG</sequence>
<gene>
    <name evidence="1" type="ORF">GCM10009020_08480</name>
</gene>
<name>A0AAV3T6T8_9EURY</name>
<dbReference type="InterPro" id="IPR055755">
    <property type="entry name" value="DUF7331"/>
</dbReference>
<organism evidence="1 2">
    <name type="scientific">Natronoarchaeum mannanilyticum</name>
    <dbReference type="NCBI Taxonomy" id="926360"/>
    <lineage>
        <taxon>Archaea</taxon>
        <taxon>Methanobacteriati</taxon>
        <taxon>Methanobacteriota</taxon>
        <taxon>Stenosarchaea group</taxon>
        <taxon>Halobacteria</taxon>
        <taxon>Halobacteriales</taxon>
        <taxon>Natronoarchaeaceae</taxon>
    </lineage>
</organism>
<accession>A0AAV3T6T8</accession>
<evidence type="ECO:0000313" key="2">
    <source>
        <dbReference type="Proteomes" id="UP001500420"/>
    </source>
</evidence>
<dbReference type="Proteomes" id="UP001500420">
    <property type="component" value="Unassembled WGS sequence"/>
</dbReference>
<dbReference type="RefSeq" id="WP_343772637.1">
    <property type="nucleotide sequence ID" value="NZ_BAAADV010000001.1"/>
</dbReference>
<evidence type="ECO:0000313" key="1">
    <source>
        <dbReference type="EMBL" id="GAA0665680.1"/>
    </source>
</evidence>
<reference evidence="1 2" key="1">
    <citation type="journal article" date="2019" name="Int. J. Syst. Evol. Microbiol.">
        <title>The Global Catalogue of Microorganisms (GCM) 10K type strain sequencing project: providing services to taxonomists for standard genome sequencing and annotation.</title>
        <authorList>
            <consortium name="The Broad Institute Genomics Platform"/>
            <consortium name="The Broad Institute Genome Sequencing Center for Infectious Disease"/>
            <person name="Wu L."/>
            <person name="Ma J."/>
        </authorList>
    </citation>
    <scope>NUCLEOTIDE SEQUENCE [LARGE SCALE GENOMIC DNA]</scope>
    <source>
        <strain evidence="1 2">JCM 16328</strain>
    </source>
</reference>
<comment type="caution">
    <text evidence="1">The sequence shown here is derived from an EMBL/GenBank/DDBJ whole genome shotgun (WGS) entry which is preliminary data.</text>
</comment>
<protein>
    <submittedName>
        <fullName evidence="1">Uncharacterized protein</fullName>
    </submittedName>
</protein>
<dbReference type="EMBL" id="BAAADV010000001">
    <property type="protein sequence ID" value="GAA0665680.1"/>
    <property type="molecule type" value="Genomic_DNA"/>
</dbReference>